<evidence type="ECO:0000313" key="3">
    <source>
        <dbReference type="EMBL" id="MEJ5022156.1"/>
    </source>
</evidence>
<dbReference type="EMBL" id="JBBGZH010000002">
    <property type="protein sequence ID" value="MEJ5022156.1"/>
    <property type="molecule type" value="Genomic_DNA"/>
</dbReference>
<protein>
    <submittedName>
        <fullName evidence="3">GNAT family N-acetyltransferase</fullName>
    </submittedName>
</protein>
<dbReference type="CDD" id="cd04301">
    <property type="entry name" value="NAT_SF"/>
    <property type="match status" value="1"/>
</dbReference>
<dbReference type="PANTHER" id="PTHR13947:SF37">
    <property type="entry name" value="LD18367P"/>
    <property type="match status" value="1"/>
</dbReference>
<accession>A0ABU8PJB7</accession>
<dbReference type="InterPro" id="IPR016181">
    <property type="entry name" value="Acyl_CoA_acyltransferase"/>
</dbReference>
<dbReference type="InterPro" id="IPR050769">
    <property type="entry name" value="NAT_camello-type"/>
</dbReference>
<proteinExistence type="predicted"/>
<name>A0ABU8PJB7_9HYPH</name>
<dbReference type="Gene3D" id="3.40.630.30">
    <property type="match status" value="1"/>
</dbReference>
<evidence type="ECO:0000313" key="4">
    <source>
        <dbReference type="Proteomes" id="UP001375812"/>
    </source>
</evidence>
<dbReference type="Proteomes" id="UP001375812">
    <property type="component" value="Unassembled WGS sequence"/>
</dbReference>
<keyword evidence="1" id="KW-0808">Transferase</keyword>
<dbReference type="RefSeq" id="WP_210201132.1">
    <property type="nucleotide sequence ID" value="NZ_JBBGZH010000002.1"/>
</dbReference>
<dbReference type="PANTHER" id="PTHR13947">
    <property type="entry name" value="GNAT FAMILY N-ACETYLTRANSFERASE"/>
    <property type="match status" value="1"/>
</dbReference>
<evidence type="ECO:0000259" key="2">
    <source>
        <dbReference type="PROSITE" id="PS51186"/>
    </source>
</evidence>
<feature type="domain" description="N-acetyltransferase" evidence="2">
    <location>
        <begin position="4"/>
        <end position="160"/>
    </location>
</feature>
<gene>
    <name evidence="3" type="ORF">WH297_20795</name>
</gene>
<dbReference type="Pfam" id="PF00583">
    <property type="entry name" value="Acetyltransf_1"/>
    <property type="match status" value="1"/>
</dbReference>
<dbReference type="InterPro" id="IPR000182">
    <property type="entry name" value="GNAT_dom"/>
</dbReference>
<organism evidence="3 4">
    <name type="scientific">Ochrobactrum vermis</name>
    <dbReference type="NCBI Taxonomy" id="1827297"/>
    <lineage>
        <taxon>Bacteria</taxon>
        <taxon>Pseudomonadati</taxon>
        <taxon>Pseudomonadota</taxon>
        <taxon>Alphaproteobacteria</taxon>
        <taxon>Hyphomicrobiales</taxon>
        <taxon>Brucellaceae</taxon>
        <taxon>Brucella/Ochrobactrum group</taxon>
        <taxon>Ochrobactrum</taxon>
    </lineage>
</organism>
<sequence>MDAIRIRLFQTEDTESVFALILPIQQNEFDIAITTGDQPDLRDVDGFYRQGNGDFWVAEADGHIVGTIALKDIGQGQAALRKMFVAESYRGSEFGTARKLLATLISHAREHSITKILLGTTDKFLGAHRFYEKNGFFEISREDLPRSFPLMAVDTKFYAIELF</sequence>
<dbReference type="PROSITE" id="PS51186">
    <property type="entry name" value="GNAT"/>
    <property type="match status" value="1"/>
</dbReference>
<comment type="caution">
    <text evidence="3">The sequence shown here is derived from an EMBL/GenBank/DDBJ whole genome shotgun (WGS) entry which is preliminary data.</text>
</comment>
<keyword evidence="4" id="KW-1185">Reference proteome</keyword>
<reference evidence="3 4" key="1">
    <citation type="submission" date="2023-12" db="EMBL/GenBank/DDBJ databases">
        <title>Gut-associated functions are favored during microbiome assembly across C. elegans life.</title>
        <authorList>
            <person name="Zimmermann J."/>
        </authorList>
    </citation>
    <scope>NUCLEOTIDE SEQUENCE [LARGE SCALE GENOMIC DNA]</scope>
    <source>
        <strain evidence="3 4">MYb71</strain>
    </source>
</reference>
<evidence type="ECO:0000256" key="1">
    <source>
        <dbReference type="ARBA" id="ARBA00022679"/>
    </source>
</evidence>
<dbReference type="SUPFAM" id="SSF55729">
    <property type="entry name" value="Acyl-CoA N-acyltransferases (Nat)"/>
    <property type="match status" value="1"/>
</dbReference>